<feature type="transmembrane region" description="Helical" evidence="7">
    <location>
        <begin position="36"/>
        <end position="55"/>
    </location>
</feature>
<dbReference type="SUPFAM" id="SSF141868">
    <property type="entry name" value="EAL domain-like"/>
    <property type="match status" value="1"/>
</dbReference>
<organism evidence="12 13">
    <name type="scientific">Neptunomonas japonica JAMM 1380</name>
    <dbReference type="NCBI Taxonomy" id="1441457"/>
    <lineage>
        <taxon>Bacteria</taxon>
        <taxon>Pseudomonadati</taxon>
        <taxon>Pseudomonadota</taxon>
        <taxon>Gammaproteobacteria</taxon>
        <taxon>Oceanospirillales</taxon>
        <taxon>Oceanospirillaceae</taxon>
        <taxon>Neptunomonas</taxon>
    </lineage>
</organism>
<dbReference type="PANTHER" id="PTHR44757:SF2">
    <property type="entry name" value="BIOFILM ARCHITECTURE MAINTENANCE PROTEIN MBAA"/>
    <property type="match status" value="1"/>
</dbReference>
<evidence type="ECO:0000313" key="12">
    <source>
        <dbReference type="EMBL" id="BBB28341.1"/>
    </source>
</evidence>
<sequence length="1135" mass="127494">MTSFAGLLNNAVLLLALGVIYDSLGLHNLANKALRNVLTGILVGIIGISVMLAPWELSPGVFFDTRWVLISLCGLYFGLVPTLIAVAMTVCLRLFQGGAGIYVGSIVIVSSGIIGLAWRYWSLRYKKEMSWGLLYLLGLSVQLDVLLCMFLMPVEMRYIIISAIAPSLFTIYPIGTMLLGMLLKHQKDRRKAELDLLEHKVLLDRERGLLKRLMDSIPDFIFYKTVDGRYLGCNKATAELLGASEENIIGKTDYDFFDHEQAAFFRQKDQEMLLSGQHRANDEVVKHPDGREILLDTLKTPFYGEAGKLYGLIGIGRDVTEKKRAEELLRRNENTYRNVLSTALDGFLIVSPDGHIQDANEAYAMMSGYRIDELSGMHINELVAVETAQMTEKHIQQIINQKEQRFSSQHCRKNNSVFDVEVNATYWAENGGKFFVFIKDITERKMAEQRLWQSEVRFRHVFENMSAIAVQGYDKNRNVIFWNDASETVYGYSTANALGKKLEDLIIPNAIREPVIDEVNRWVAGGPVTPASEMILQKADGSPITVFTSHVMITGVNNEPEMYCIDLDLTALKRAEERIITLSQAIEQSPVSVVITDTHGKIEYVNGMFERVTGYSSDEVVGKPSSLLKSGSTPDAKYQQLWAALAAGESWQGEFQNRKKDGQLFWEQAHIAPVINEVGNVKHYLAVKQDITQQKNQEERILYQAHFDSLTGLPNRFLSLDRLSQMLKDTQRTQAQVAVFFLDLDDFKKVNDTLGHQVGDELLVEAALRLKAAVRDVDVIGRLGGDEFIILIDQLDSNTIIAQLAEKLLEQFRAPFQLKGRELVSTVSIGVSVYPTDGITPAELLRQADAAMYHSKEQGRNTYNFYTQKMNEDVARRLLIEEQLRAALEKNEFQVYFQPVVDLKRREVIGAEALLRWNNDVLGPVAPDEFIPIAEQTGLIVAIGRYVLEQAVTVAAGWRNEFLPSFRVAVNISPRQFRDVSLVTFIRELLERFDFPASGVELEITEGVLMTGHAMVDVALLDLSNMGVGISMDDFGTGYSSLSYLRSYPFDTLKVDKSFINDITLDQADLQLVSAAIAMGQGLGLKVIAEGVETEEQYQLLLEQQCDYAQGYLFGRPVPADEFEKMLMTGSKQLH</sequence>
<dbReference type="FunFam" id="3.30.70.270:FF:000001">
    <property type="entry name" value="Diguanylate cyclase domain protein"/>
    <property type="match status" value="1"/>
</dbReference>
<dbReference type="EMBL" id="AP014546">
    <property type="protein sequence ID" value="BBB28341.1"/>
    <property type="molecule type" value="Genomic_DNA"/>
</dbReference>
<dbReference type="AlphaFoldDB" id="A0A7R6PFQ7"/>
<dbReference type="CDD" id="cd01949">
    <property type="entry name" value="GGDEF"/>
    <property type="match status" value="1"/>
</dbReference>
<keyword evidence="13" id="KW-1185">Reference proteome</keyword>
<evidence type="ECO:0000256" key="1">
    <source>
        <dbReference type="ARBA" id="ARBA00001946"/>
    </source>
</evidence>
<dbReference type="GO" id="GO:0000155">
    <property type="term" value="F:phosphorelay sensor kinase activity"/>
    <property type="evidence" value="ECO:0007669"/>
    <property type="project" value="InterPro"/>
</dbReference>
<dbReference type="InterPro" id="IPR001610">
    <property type="entry name" value="PAC"/>
</dbReference>
<dbReference type="Pfam" id="PF07694">
    <property type="entry name" value="5TM-5TMR_LYT"/>
    <property type="match status" value="1"/>
</dbReference>
<evidence type="ECO:0000259" key="8">
    <source>
        <dbReference type="PROSITE" id="PS50112"/>
    </source>
</evidence>
<gene>
    <name evidence="12" type="ORF">NEJAP_0383</name>
</gene>
<dbReference type="PROSITE" id="PS50887">
    <property type="entry name" value="GGDEF"/>
    <property type="match status" value="1"/>
</dbReference>
<evidence type="ECO:0000256" key="4">
    <source>
        <dbReference type="ARBA" id="ARBA00022692"/>
    </source>
</evidence>
<evidence type="ECO:0000256" key="7">
    <source>
        <dbReference type="SAM" id="Phobius"/>
    </source>
</evidence>
<dbReference type="SMART" id="SM00267">
    <property type="entry name" value="GGDEF"/>
    <property type="match status" value="1"/>
</dbReference>
<dbReference type="InterPro" id="IPR035965">
    <property type="entry name" value="PAS-like_dom_sf"/>
</dbReference>
<feature type="domain" description="PAS" evidence="8">
    <location>
        <begin position="454"/>
        <end position="509"/>
    </location>
</feature>
<comment type="subcellular location">
    <subcellularLocation>
        <location evidence="2">Cell membrane</location>
        <topology evidence="2">Multi-pass membrane protein</topology>
    </subcellularLocation>
</comment>
<dbReference type="Pfam" id="PF08448">
    <property type="entry name" value="PAS_4"/>
    <property type="match status" value="1"/>
</dbReference>
<feature type="transmembrane region" description="Helical" evidence="7">
    <location>
        <begin position="67"/>
        <end position="95"/>
    </location>
</feature>
<feature type="domain" description="PAS" evidence="8">
    <location>
        <begin position="578"/>
        <end position="623"/>
    </location>
</feature>
<feature type="transmembrane region" description="Helical" evidence="7">
    <location>
        <begin position="133"/>
        <end position="152"/>
    </location>
</feature>
<feature type="domain" description="PAS" evidence="8">
    <location>
        <begin position="332"/>
        <end position="402"/>
    </location>
</feature>
<evidence type="ECO:0000256" key="2">
    <source>
        <dbReference type="ARBA" id="ARBA00004651"/>
    </source>
</evidence>
<comment type="cofactor">
    <cofactor evidence="1">
        <name>Mg(2+)</name>
        <dbReference type="ChEBI" id="CHEBI:18420"/>
    </cofactor>
</comment>
<dbReference type="KEGG" id="njp:NEJAP_0383"/>
<dbReference type="CDD" id="cd01948">
    <property type="entry name" value="EAL"/>
    <property type="match status" value="1"/>
</dbReference>
<dbReference type="InterPro" id="IPR052155">
    <property type="entry name" value="Biofilm_reg_signaling"/>
</dbReference>
<dbReference type="InterPro" id="IPR013656">
    <property type="entry name" value="PAS_4"/>
</dbReference>
<dbReference type="InterPro" id="IPR001633">
    <property type="entry name" value="EAL_dom"/>
</dbReference>
<dbReference type="Gene3D" id="3.30.70.270">
    <property type="match status" value="1"/>
</dbReference>
<keyword evidence="6 7" id="KW-0472">Membrane</keyword>
<dbReference type="SMART" id="SM00052">
    <property type="entry name" value="EAL"/>
    <property type="match status" value="1"/>
</dbReference>
<feature type="transmembrane region" description="Helical" evidence="7">
    <location>
        <begin position="101"/>
        <end position="121"/>
    </location>
</feature>
<dbReference type="Proteomes" id="UP000595332">
    <property type="component" value="Chromosome"/>
</dbReference>
<dbReference type="PROSITE" id="PS50113">
    <property type="entry name" value="PAC"/>
    <property type="match status" value="2"/>
</dbReference>
<dbReference type="Gene3D" id="3.30.450.20">
    <property type="entry name" value="PAS domain"/>
    <property type="match status" value="4"/>
</dbReference>
<evidence type="ECO:0000256" key="6">
    <source>
        <dbReference type="ARBA" id="ARBA00023136"/>
    </source>
</evidence>
<dbReference type="RefSeq" id="WP_201349053.1">
    <property type="nucleotide sequence ID" value="NZ_AP014546.1"/>
</dbReference>
<keyword evidence="5 7" id="KW-1133">Transmembrane helix</keyword>
<evidence type="ECO:0000313" key="13">
    <source>
        <dbReference type="Proteomes" id="UP000595332"/>
    </source>
</evidence>
<dbReference type="InterPro" id="IPR011620">
    <property type="entry name" value="Sig_transdc_His_kinase_LytS_TM"/>
</dbReference>
<dbReference type="GO" id="GO:0005886">
    <property type="term" value="C:plasma membrane"/>
    <property type="evidence" value="ECO:0007669"/>
    <property type="project" value="UniProtKB-SubCell"/>
</dbReference>
<feature type="transmembrane region" description="Helical" evidence="7">
    <location>
        <begin position="7"/>
        <end position="24"/>
    </location>
</feature>
<dbReference type="SUPFAM" id="SSF55073">
    <property type="entry name" value="Nucleotide cyclase"/>
    <property type="match status" value="1"/>
</dbReference>
<dbReference type="PANTHER" id="PTHR44757">
    <property type="entry name" value="DIGUANYLATE CYCLASE DGCP"/>
    <property type="match status" value="1"/>
</dbReference>
<dbReference type="Pfam" id="PF00563">
    <property type="entry name" value="EAL"/>
    <property type="match status" value="1"/>
</dbReference>
<dbReference type="InterPro" id="IPR029787">
    <property type="entry name" value="Nucleotide_cyclase"/>
</dbReference>
<dbReference type="SUPFAM" id="SSF55785">
    <property type="entry name" value="PYP-like sensor domain (PAS domain)"/>
    <property type="match status" value="4"/>
</dbReference>
<proteinExistence type="predicted"/>
<dbReference type="CDD" id="cd00130">
    <property type="entry name" value="PAS"/>
    <property type="match status" value="4"/>
</dbReference>
<evidence type="ECO:0000259" key="10">
    <source>
        <dbReference type="PROSITE" id="PS50883"/>
    </source>
</evidence>
<keyword evidence="3" id="KW-1003">Cell membrane</keyword>
<dbReference type="PROSITE" id="PS50883">
    <property type="entry name" value="EAL"/>
    <property type="match status" value="1"/>
</dbReference>
<feature type="domain" description="PAC" evidence="9">
    <location>
        <begin position="651"/>
        <end position="703"/>
    </location>
</feature>
<accession>A0A7R6PFQ7</accession>
<dbReference type="InterPro" id="IPR000160">
    <property type="entry name" value="GGDEF_dom"/>
</dbReference>
<dbReference type="Pfam" id="PF00990">
    <property type="entry name" value="GGDEF"/>
    <property type="match status" value="1"/>
</dbReference>
<evidence type="ECO:0000256" key="3">
    <source>
        <dbReference type="ARBA" id="ARBA00022475"/>
    </source>
</evidence>
<dbReference type="SMART" id="SM00091">
    <property type="entry name" value="PAS"/>
    <property type="match status" value="4"/>
</dbReference>
<dbReference type="Gene3D" id="3.20.20.450">
    <property type="entry name" value="EAL domain"/>
    <property type="match status" value="1"/>
</dbReference>
<feature type="domain" description="GGDEF" evidence="11">
    <location>
        <begin position="735"/>
        <end position="868"/>
    </location>
</feature>
<evidence type="ECO:0000256" key="5">
    <source>
        <dbReference type="ARBA" id="ARBA00022989"/>
    </source>
</evidence>
<evidence type="ECO:0000259" key="9">
    <source>
        <dbReference type="PROSITE" id="PS50113"/>
    </source>
</evidence>
<dbReference type="InterPro" id="IPR043128">
    <property type="entry name" value="Rev_trsase/Diguanyl_cyclase"/>
</dbReference>
<feature type="domain" description="EAL" evidence="10">
    <location>
        <begin position="877"/>
        <end position="1131"/>
    </location>
</feature>
<dbReference type="InterPro" id="IPR000700">
    <property type="entry name" value="PAS-assoc_C"/>
</dbReference>
<dbReference type="InterPro" id="IPR035919">
    <property type="entry name" value="EAL_sf"/>
</dbReference>
<protein>
    <submittedName>
        <fullName evidence="12">Signal transduction protein</fullName>
    </submittedName>
</protein>
<feature type="transmembrane region" description="Helical" evidence="7">
    <location>
        <begin position="158"/>
        <end position="183"/>
    </location>
</feature>
<dbReference type="InterPro" id="IPR000014">
    <property type="entry name" value="PAS"/>
</dbReference>
<dbReference type="PROSITE" id="PS50112">
    <property type="entry name" value="PAS"/>
    <property type="match status" value="4"/>
</dbReference>
<feature type="domain" description="PAS" evidence="8">
    <location>
        <begin position="206"/>
        <end position="276"/>
    </location>
</feature>
<keyword evidence="4 7" id="KW-0812">Transmembrane</keyword>
<dbReference type="SMART" id="SM00086">
    <property type="entry name" value="PAC"/>
    <property type="match status" value="4"/>
</dbReference>
<dbReference type="NCBIfam" id="TIGR00254">
    <property type="entry name" value="GGDEF"/>
    <property type="match status" value="1"/>
</dbReference>
<feature type="domain" description="PAC" evidence="9">
    <location>
        <begin position="278"/>
        <end position="331"/>
    </location>
</feature>
<dbReference type="GO" id="GO:0071555">
    <property type="term" value="P:cell wall organization"/>
    <property type="evidence" value="ECO:0007669"/>
    <property type="project" value="InterPro"/>
</dbReference>
<dbReference type="NCBIfam" id="TIGR00229">
    <property type="entry name" value="sensory_box"/>
    <property type="match status" value="4"/>
</dbReference>
<dbReference type="Pfam" id="PF13426">
    <property type="entry name" value="PAS_9"/>
    <property type="match status" value="3"/>
</dbReference>
<reference evidence="12 13" key="1">
    <citation type="journal article" date="2008" name="Int. J. Syst. Evol. Microbiol.">
        <title>Neptunomonas japonica sp. nov., an Osedax japonicus symbiont-like bacterium isolated from sediment adjacent to sperm whale carcasses off Kagoshima, Japan.</title>
        <authorList>
            <person name="Miyazaki M."/>
            <person name="Nogi Y."/>
            <person name="Fujiwara Y."/>
            <person name="Kawato M."/>
            <person name="Kubokawa K."/>
            <person name="Horikoshi K."/>
        </authorList>
    </citation>
    <scope>NUCLEOTIDE SEQUENCE [LARGE SCALE GENOMIC DNA]</scope>
    <source>
        <strain evidence="12 13">JAMM 1380</strain>
    </source>
</reference>
<name>A0A7R6PFQ7_9GAMM</name>
<evidence type="ECO:0000259" key="11">
    <source>
        <dbReference type="PROSITE" id="PS50887"/>
    </source>
</evidence>